<reference evidence="2 3" key="1">
    <citation type="submission" date="2017-06" db="EMBL/GenBank/DDBJ databases">
        <title>Ensifer strains isolated from leguminous trees and herbs display diverse denitrification phenotypes with some acting as strong N2O sinks.</title>
        <authorList>
            <person name="Woliy K."/>
            <person name="Mania D."/>
            <person name="Bakken L.R."/>
            <person name="Frostegard A."/>
        </authorList>
    </citation>
    <scope>NUCLEOTIDE SEQUENCE [LARGE SCALE GENOMIC DNA]</scope>
    <source>
        <strain evidence="2 3">AC50a</strain>
    </source>
</reference>
<evidence type="ECO:0000256" key="1">
    <source>
        <dbReference type="SAM" id="Phobius"/>
    </source>
</evidence>
<protein>
    <submittedName>
        <fullName evidence="2">Uncharacterized protein</fullName>
    </submittedName>
</protein>
<name>A0A2J0YSL2_RHIML</name>
<comment type="caution">
    <text evidence="2">The sequence shown here is derived from an EMBL/GenBank/DDBJ whole genome shotgun (WGS) entry which is preliminary data.</text>
</comment>
<keyword evidence="1" id="KW-1133">Transmembrane helix</keyword>
<sequence length="96" mass="10955">RQRTNLILDAQSNNHSWELSALSADRMHNLRMLSFWLFTAPVLYTVYNPIEAQFMWDALHRVPDWVIGVQLSMTGFIWAAKPLSNLGAVIAKRGKG</sequence>
<dbReference type="Proteomes" id="UP000231987">
    <property type="component" value="Unassembled WGS sequence"/>
</dbReference>
<keyword evidence="1" id="KW-0812">Transmembrane</keyword>
<accession>A0A2J0YSL2</accession>
<feature type="transmembrane region" description="Helical" evidence="1">
    <location>
        <begin position="30"/>
        <end position="47"/>
    </location>
</feature>
<evidence type="ECO:0000313" key="3">
    <source>
        <dbReference type="Proteomes" id="UP000231987"/>
    </source>
</evidence>
<organism evidence="2 3">
    <name type="scientific">Rhizobium meliloti</name>
    <name type="common">Ensifer meliloti</name>
    <name type="synonym">Sinorhizobium meliloti</name>
    <dbReference type="NCBI Taxonomy" id="382"/>
    <lineage>
        <taxon>Bacteria</taxon>
        <taxon>Pseudomonadati</taxon>
        <taxon>Pseudomonadota</taxon>
        <taxon>Alphaproteobacteria</taxon>
        <taxon>Hyphomicrobiales</taxon>
        <taxon>Rhizobiaceae</taxon>
        <taxon>Sinorhizobium/Ensifer group</taxon>
        <taxon>Sinorhizobium</taxon>
    </lineage>
</organism>
<dbReference type="AlphaFoldDB" id="A0A2J0YSL2"/>
<evidence type="ECO:0000313" key="2">
    <source>
        <dbReference type="EMBL" id="PJR07304.1"/>
    </source>
</evidence>
<dbReference type="RefSeq" id="WP_157813798.1">
    <property type="nucleotide sequence ID" value="NZ_NJGD01000096.1"/>
</dbReference>
<feature type="non-terminal residue" evidence="2">
    <location>
        <position position="1"/>
    </location>
</feature>
<gene>
    <name evidence="2" type="ORF">CEJ86_33455</name>
</gene>
<dbReference type="EMBL" id="NJGD01000096">
    <property type="protein sequence ID" value="PJR07304.1"/>
    <property type="molecule type" value="Genomic_DNA"/>
</dbReference>
<proteinExistence type="predicted"/>
<feature type="transmembrane region" description="Helical" evidence="1">
    <location>
        <begin position="67"/>
        <end position="91"/>
    </location>
</feature>
<keyword evidence="1" id="KW-0472">Membrane</keyword>